<keyword evidence="3" id="KW-1185">Reference proteome</keyword>
<organism evidence="2 3">
    <name type="scientific">Chungangia koreensis</name>
    <dbReference type="NCBI Taxonomy" id="752657"/>
    <lineage>
        <taxon>Bacteria</taxon>
        <taxon>Bacillati</taxon>
        <taxon>Bacillota</taxon>
        <taxon>Bacilli</taxon>
        <taxon>Lactobacillales</taxon>
        <taxon>Chungangia</taxon>
    </lineage>
</organism>
<sequence>MIRSLDKIGDCDFCGNREVYIYDLQRDQGLDSRFNDVISIFKLSNDLPNDYPPHKLVMLKDEFANNWNIFNGLSSEKIYTLLKSLLEVNYSEKISLLNSTVGILEFINEEYLNNNSLLKNHTWEDFVNYLKHINRFHLKHINLDVLSIYIERLSTTLEDDLFYRARISNEEELDFAKMGAPPARFAKAGRANSEGISHLYLASDIETVIKEIRPSSSDCIFIGRFPVPENTKVVDFRILKKISVFDFEDPAMFAINIDNFNKMSNEISKPVRSGDSKLDYLPTQFIVDFIKSRNETLVEPIRGIVFDSTLSTSGYNLMIFNPEFISCNRIIKKSISEISYSHIPIED</sequence>
<evidence type="ECO:0000259" key="1">
    <source>
        <dbReference type="SMART" id="SM00953"/>
    </source>
</evidence>
<dbReference type="RefSeq" id="WP_378152579.1">
    <property type="nucleotide sequence ID" value="NZ_JBHSEC010000004.1"/>
</dbReference>
<dbReference type="Proteomes" id="UP001595817">
    <property type="component" value="Unassembled WGS sequence"/>
</dbReference>
<comment type="caution">
    <text evidence="2">The sequence shown here is derived from an EMBL/GenBank/DDBJ whole genome shotgun (WGS) entry which is preliminary data.</text>
</comment>
<evidence type="ECO:0000313" key="2">
    <source>
        <dbReference type="EMBL" id="MFC4409625.1"/>
    </source>
</evidence>
<protein>
    <submittedName>
        <fullName evidence="2">RES family NAD+ phosphorylase</fullName>
    </submittedName>
</protein>
<gene>
    <name evidence="2" type="ORF">ACFOZY_04130</name>
</gene>
<dbReference type="EMBL" id="JBHSEC010000004">
    <property type="protein sequence ID" value="MFC4409625.1"/>
    <property type="molecule type" value="Genomic_DNA"/>
</dbReference>
<dbReference type="Pfam" id="PF08808">
    <property type="entry name" value="RES"/>
    <property type="match status" value="1"/>
</dbReference>
<accession>A0ABV8X6C3</accession>
<dbReference type="SMART" id="SM00953">
    <property type="entry name" value="RES"/>
    <property type="match status" value="1"/>
</dbReference>
<reference evidence="3" key="1">
    <citation type="journal article" date="2019" name="Int. J. Syst. Evol. Microbiol.">
        <title>The Global Catalogue of Microorganisms (GCM) 10K type strain sequencing project: providing services to taxonomists for standard genome sequencing and annotation.</title>
        <authorList>
            <consortium name="The Broad Institute Genomics Platform"/>
            <consortium name="The Broad Institute Genome Sequencing Center for Infectious Disease"/>
            <person name="Wu L."/>
            <person name="Ma J."/>
        </authorList>
    </citation>
    <scope>NUCLEOTIDE SEQUENCE [LARGE SCALE GENOMIC DNA]</scope>
    <source>
        <strain evidence="3">CCUG 59778</strain>
    </source>
</reference>
<name>A0ABV8X6C3_9LACT</name>
<proteinExistence type="predicted"/>
<feature type="domain" description="RES" evidence="1">
    <location>
        <begin position="174"/>
        <end position="331"/>
    </location>
</feature>
<evidence type="ECO:0000313" key="3">
    <source>
        <dbReference type="Proteomes" id="UP001595817"/>
    </source>
</evidence>
<dbReference type="InterPro" id="IPR014914">
    <property type="entry name" value="RES_dom"/>
</dbReference>